<dbReference type="AlphaFoldDB" id="A0A7E4WD89"/>
<dbReference type="Proteomes" id="UP000492821">
    <property type="component" value="Unassembled WGS sequence"/>
</dbReference>
<proteinExistence type="predicted"/>
<dbReference type="WBParaSite" id="Pan_g9174.t1">
    <property type="protein sequence ID" value="Pan_g9174.t1"/>
    <property type="gene ID" value="Pan_g9174"/>
</dbReference>
<evidence type="ECO:0000313" key="3">
    <source>
        <dbReference type="WBParaSite" id="Pan_g9174.t1"/>
    </source>
</evidence>
<reference evidence="3" key="2">
    <citation type="submission" date="2020-10" db="UniProtKB">
        <authorList>
            <consortium name="WormBaseParasite"/>
        </authorList>
    </citation>
    <scope>IDENTIFICATION</scope>
</reference>
<keyword evidence="1" id="KW-1133">Transmembrane helix</keyword>
<feature type="transmembrane region" description="Helical" evidence="1">
    <location>
        <begin position="51"/>
        <end position="70"/>
    </location>
</feature>
<name>A0A7E4WD89_PANRE</name>
<evidence type="ECO:0000313" key="2">
    <source>
        <dbReference type="Proteomes" id="UP000492821"/>
    </source>
</evidence>
<feature type="transmembrane region" description="Helical" evidence="1">
    <location>
        <begin position="82"/>
        <end position="107"/>
    </location>
</feature>
<keyword evidence="1" id="KW-0472">Membrane</keyword>
<evidence type="ECO:0000256" key="1">
    <source>
        <dbReference type="SAM" id="Phobius"/>
    </source>
</evidence>
<protein>
    <submittedName>
        <fullName evidence="3">G protein-coupled receptor</fullName>
    </submittedName>
</protein>
<reference evidence="2" key="1">
    <citation type="journal article" date="2013" name="Genetics">
        <title>The draft genome and transcriptome of Panagrellus redivivus are shaped by the harsh demands of a free-living lifestyle.</title>
        <authorList>
            <person name="Srinivasan J."/>
            <person name="Dillman A.R."/>
            <person name="Macchietto M.G."/>
            <person name="Heikkinen L."/>
            <person name="Lakso M."/>
            <person name="Fracchia K.M."/>
            <person name="Antoshechkin I."/>
            <person name="Mortazavi A."/>
            <person name="Wong G."/>
            <person name="Sternberg P.W."/>
        </authorList>
    </citation>
    <scope>NUCLEOTIDE SEQUENCE [LARGE SCALE GENOMIC DNA]</scope>
    <source>
        <strain evidence="2">MT8872</strain>
    </source>
</reference>
<accession>A0A7E4WD89</accession>
<sequence length="218" mass="25201">MSARIEPIYVWLQYLVSFVLLAYTLGSSAFLIRRWRRNPHEKPLAGTRTYIYTCIVVEFLGLIALIHNLVNWHGSLRYDANWLFWTNVFYYCAMPSAPTALLFSAIHKCALSFFPHLTAPTFEKVVKLERVTLACIPLAQFVIIVIQDAPRSWITVCYDFECLLRHGQGQTLKLWIYFLADLYLITIAMVLLFVCVPKSYHSQSQINTLTGYFKDCLA</sequence>
<keyword evidence="1" id="KW-0812">Transmembrane</keyword>
<feature type="transmembrane region" description="Helical" evidence="1">
    <location>
        <begin position="174"/>
        <end position="196"/>
    </location>
</feature>
<keyword evidence="2" id="KW-1185">Reference proteome</keyword>
<feature type="transmembrane region" description="Helical" evidence="1">
    <location>
        <begin position="12"/>
        <end position="31"/>
    </location>
</feature>
<organism evidence="2 3">
    <name type="scientific">Panagrellus redivivus</name>
    <name type="common">Microworm</name>
    <dbReference type="NCBI Taxonomy" id="6233"/>
    <lineage>
        <taxon>Eukaryota</taxon>
        <taxon>Metazoa</taxon>
        <taxon>Ecdysozoa</taxon>
        <taxon>Nematoda</taxon>
        <taxon>Chromadorea</taxon>
        <taxon>Rhabditida</taxon>
        <taxon>Tylenchina</taxon>
        <taxon>Panagrolaimomorpha</taxon>
        <taxon>Panagrolaimoidea</taxon>
        <taxon>Panagrolaimidae</taxon>
        <taxon>Panagrellus</taxon>
    </lineage>
</organism>